<feature type="region of interest" description="Disordered" evidence="1">
    <location>
        <begin position="1"/>
        <end position="47"/>
    </location>
</feature>
<feature type="region of interest" description="Disordered" evidence="1">
    <location>
        <begin position="437"/>
        <end position="483"/>
    </location>
</feature>
<proteinExistence type="predicted"/>
<feature type="compositionally biased region" description="Basic and acidic residues" evidence="1">
    <location>
        <begin position="1"/>
        <end position="18"/>
    </location>
</feature>
<evidence type="ECO:0000256" key="1">
    <source>
        <dbReference type="SAM" id="MobiDB-lite"/>
    </source>
</evidence>
<evidence type="ECO:0000313" key="3">
    <source>
        <dbReference type="Proteomes" id="UP000828390"/>
    </source>
</evidence>
<accession>A0A9D4H8G6</accession>
<reference evidence="2" key="2">
    <citation type="submission" date="2020-11" db="EMBL/GenBank/DDBJ databases">
        <authorList>
            <person name="McCartney M.A."/>
            <person name="Auch B."/>
            <person name="Kono T."/>
            <person name="Mallez S."/>
            <person name="Becker A."/>
            <person name="Gohl D.M."/>
            <person name="Silverstein K.A.T."/>
            <person name="Koren S."/>
            <person name="Bechman K.B."/>
            <person name="Herman A."/>
            <person name="Abrahante J.E."/>
            <person name="Garbe J."/>
        </authorList>
    </citation>
    <scope>NUCLEOTIDE SEQUENCE</scope>
    <source>
        <strain evidence="2">Duluth1</strain>
        <tissue evidence="2">Whole animal</tissue>
    </source>
</reference>
<keyword evidence="3" id="KW-1185">Reference proteome</keyword>
<gene>
    <name evidence="2" type="ORF">DPMN_103442</name>
</gene>
<dbReference type="EMBL" id="JAIWYP010000004">
    <property type="protein sequence ID" value="KAH3830202.1"/>
    <property type="molecule type" value="Genomic_DNA"/>
</dbReference>
<dbReference type="AlphaFoldDB" id="A0A9D4H8G6"/>
<feature type="region of interest" description="Disordered" evidence="1">
    <location>
        <begin position="532"/>
        <end position="554"/>
    </location>
</feature>
<comment type="caution">
    <text evidence="2">The sequence shown here is derived from an EMBL/GenBank/DDBJ whole genome shotgun (WGS) entry which is preliminary data.</text>
</comment>
<dbReference type="Proteomes" id="UP000828390">
    <property type="component" value="Unassembled WGS sequence"/>
</dbReference>
<sequence>MSVTEDKQASIKSLKESPTEQVEGACGTELGGFRPSTPYSENGDNLSMEVRFSEGSSHHASDISSVSYQNLLDDDATGAELSRRGSEDSVDSYLQDYNEDNQKLDTACTDDYRERLSERISKQVYEKDIMKVEDRNLPKSCNSVNSDPGLDAQVLSDLQLKQLKSNSVNPPLNVQDSFRKHELVLTMRDQQRSKSLPPAEQNVAIEKKRNSLEIRNNIPVAGEVKNYQKDIHFETTSYSHGAKPKIPKQSPGLACRVEENTLNEEGKRIMDSNATQIINDLIQVSKANAAALNKSLKENNDDISESLPHTCQTVTGSLPPTDIVNEYEYVKYSRIQEGNSYIGMRLAYSSSESDGHLQKSVDGGLEDMHSGADIGDPENHLGGFFSPDSHVGHVNVNINEDVLTEIPLNGPELGEDGKAFTLSPENTDCESLEIESVVSEGDSETRGMPNVEDGLSSSQTSDNEENVRSEHNTPKKMLQKRQQEEVERKLYGVECAAMKPLEMDAEAIMDDLKMKREALDHAISEIKNAIRKSKGVSLEPPSTDDAEDPIWIKR</sequence>
<evidence type="ECO:0000313" key="2">
    <source>
        <dbReference type="EMBL" id="KAH3830202.1"/>
    </source>
</evidence>
<protein>
    <submittedName>
        <fullName evidence="2">Uncharacterized protein</fullName>
    </submittedName>
</protein>
<organism evidence="2 3">
    <name type="scientific">Dreissena polymorpha</name>
    <name type="common">Zebra mussel</name>
    <name type="synonym">Mytilus polymorpha</name>
    <dbReference type="NCBI Taxonomy" id="45954"/>
    <lineage>
        <taxon>Eukaryota</taxon>
        <taxon>Metazoa</taxon>
        <taxon>Spiralia</taxon>
        <taxon>Lophotrochozoa</taxon>
        <taxon>Mollusca</taxon>
        <taxon>Bivalvia</taxon>
        <taxon>Autobranchia</taxon>
        <taxon>Heteroconchia</taxon>
        <taxon>Euheterodonta</taxon>
        <taxon>Imparidentia</taxon>
        <taxon>Neoheterodontei</taxon>
        <taxon>Myida</taxon>
        <taxon>Dreissenoidea</taxon>
        <taxon>Dreissenidae</taxon>
        <taxon>Dreissena</taxon>
    </lineage>
</organism>
<reference evidence="2" key="1">
    <citation type="journal article" date="2019" name="bioRxiv">
        <title>The Genome of the Zebra Mussel, Dreissena polymorpha: A Resource for Invasive Species Research.</title>
        <authorList>
            <person name="McCartney M.A."/>
            <person name="Auch B."/>
            <person name="Kono T."/>
            <person name="Mallez S."/>
            <person name="Zhang Y."/>
            <person name="Obille A."/>
            <person name="Becker A."/>
            <person name="Abrahante J.E."/>
            <person name="Garbe J."/>
            <person name="Badalamenti J.P."/>
            <person name="Herman A."/>
            <person name="Mangelson H."/>
            <person name="Liachko I."/>
            <person name="Sullivan S."/>
            <person name="Sone E.D."/>
            <person name="Koren S."/>
            <person name="Silverstein K.A.T."/>
            <person name="Beckman K.B."/>
            <person name="Gohl D.M."/>
        </authorList>
    </citation>
    <scope>NUCLEOTIDE SEQUENCE</scope>
    <source>
        <strain evidence="2">Duluth1</strain>
        <tissue evidence="2">Whole animal</tissue>
    </source>
</reference>
<name>A0A9D4H8G6_DREPO</name>